<dbReference type="Gene3D" id="3.10.450.50">
    <property type="match status" value="1"/>
</dbReference>
<keyword evidence="2" id="KW-1185">Reference proteome</keyword>
<dbReference type="Pfam" id="PF16022">
    <property type="entry name" value="DUF4783"/>
    <property type="match status" value="1"/>
</dbReference>
<evidence type="ECO:0008006" key="3">
    <source>
        <dbReference type="Google" id="ProtNLM"/>
    </source>
</evidence>
<dbReference type="STRING" id="1393122.SAMN05660895_1259"/>
<organism evidence="1 2">
    <name type="scientific">Thermoflavifilum thermophilum</name>
    <dbReference type="NCBI Taxonomy" id="1393122"/>
    <lineage>
        <taxon>Bacteria</taxon>
        <taxon>Pseudomonadati</taxon>
        <taxon>Bacteroidota</taxon>
        <taxon>Chitinophagia</taxon>
        <taxon>Chitinophagales</taxon>
        <taxon>Chitinophagaceae</taxon>
        <taxon>Thermoflavifilum</taxon>
    </lineage>
</organism>
<reference evidence="2" key="1">
    <citation type="submission" date="2016-10" db="EMBL/GenBank/DDBJ databases">
        <authorList>
            <person name="Varghese N."/>
            <person name="Submissions S."/>
        </authorList>
    </citation>
    <scope>NUCLEOTIDE SEQUENCE [LARGE SCALE GENOMIC DNA]</scope>
    <source>
        <strain evidence="2">DSM 14807</strain>
    </source>
</reference>
<name>A0A1I7NBW8_9BACT</name>
<dbReference type="InterPro" id="IPR031977">
    <property type="entry name" value="DUF4783"/>
</dbReference>
<dbReference type="EMBL" id="FPCJ01000001">
    <property type="protein sequence ID" value="SFV32164.1"/>
    <property type="molecule type" value="Genomic_DNA"/>
</dbReference>
<dbReference type="AlphaFoldDB" id="A0A1I7NBW8"/>
<evidence type="ECO:0000313" key="2">
    <source>
        <dbReference type="Proteomes" id="UP000199537"/>
    </source>
</evidence>
<sequence>MKYLLHLSFWILPLWITAWNIKPAADPFDDVVKALRAGNATELSRYFDNMIQITLLDQSNSYSKAQATMILKDFFSKNPVKSFQLIHEGGQDSRFGIGRMVTTNGTYRITFFLRQHGPDQYVLQEIRFEAQT</sequence>
<accession>A0A1I7NBW8</accession>
<evidence type="ECO:0000313" key="1">
    <source>
        <dbReference type="EMBL" id="SFV32164.1"/>
    </source>
</evidence>
<gene>
    <name evidence="1" type="ORF">SAMN05660895_1259</name>
</gene>
<dbReference type="Proteomes" id="UP000199537">
    <property type="component" value="Unassembled WGS sequence"/>
</dbReference>
<dbReference type="RefSeq" id="WP_177224131.1">
    <property type="nucleotide sequence ID" value="NZ_FPCJ01000001.1"/>
</dbReference>
<proteinExistence type="predicted"/>
<protein>
    <recommendedName>
        <fullName evidence="3">DUF4783 domain-containing protein</fullName>
    </recommendedName>
</protein>